<dbReference type="EMBL" id="JALHAP010000075">
    <property type="protein sequence ID" value="MCT4701596.1"/>
    <property type="molecule type" value="Genomic_DNA"/>
</dbReference>
<feature type="coiled-coil region" evidence="1">
    <location>
        <begin position="163"/>
        <end position="190"/>
    </location>
</feature>
<dbReference type="Proteomes" id="UP001150641">
    <property type="component" value="Unassembled WGS sequence"/>
</dbReference>
<protein>
    <submittedName>
        <fullName evidence="2">Uncharacterized protein</fullName>
    </submittedName>
</protein>
<reference evidence="2" key="1">
    <citation type="submission" date="2022-03" db="EMBL/GenBank/DDBJ databases">
        <title>Proposal of a novel genus Dryocolo and two novel species.</title>
        <authorList>
            <person name="Maddock D.W."/>
            <person name="Brady C.L."/>
            <person name="Denman S."/>
            <person name="Arnold D."/>
        </authorList>
    </citation>
    <scope>NUCLEOTIDE SEQUENCE</scope>
    <source>
        <strain evidence="2">H6W4</strain>
    </source>
</reference>
<dbReference type="RefSeq" id="WP_271122430.1">
    <property type="nucleotide sequence ID" value="NZ_JALHAN010000062.1"/>
</dbReference>
<comment type="caution">
    <text evidence="2">The sequence shown here is derived from an EMBL/GenBank/DDBJ whole genome shotgun (WGS) entry which is preliminary data.</text>
</comment>
<proteinExistence type="predicted"/>
<keyword evidence="3" id="KW-1185">Reference proteome</keyword>
<accession>A0A9X2W6Q0</accession>
<sequence length="221" mass="24610">MSNGQTKRVNLTLHLNPGESQADLRTVAKLTQWHNSLKQDAGERDEAAMQMRAFHRNVYLAGLQLQLLSPQLCHHVAESISREHLTLPELVAELARCELLPEGTPVSAPATEDFSKQQLKQLELLLKKALPDPVSAAPALPQSVSQEMSEGMQAEFVHLRNELESVRALLEKQNLQLAQLRRSEKAAAQEPSRNGNAEEIALAEITTSTEKMKKIRQKGIF</sequence>
<organism evidence="2 3">
    <name type="scientific">Dryocola boscaweniae</name>
    <dbReference type="NCBI Taxonomy" id="2925397"/>
    <lineage>
        <taxon>Bacteria</taxon>
        <taxon>Pseudomonadati</taxon>
        <taxon>Pseudomonadota</taxon>
        <taxon>Gammaproteobacteria</taxon>
        <taxon>Enterobacterales</taxon>
        <taxon>Enterobacteriaceae</taxon>
        <taxon>Dryocola</taxon>
    </lineage>
</organism>
<keyword evidence="1" id="KW-0175">Coiled coil</keyword>
<evidence type="ECO:0000256" key="1">
    <source>
        <dbReference type="SAM" id="Coils"/>
    </source>
</evidence>
<evidence type="ECO:0000313" key="3">
    <source>
        <dbReference type="Proteomes" id="UP001150641"/>
    </source>
</evidence>
<name>A0A9X2W6Q0_9ENTR</name>
<dbReference type="AlphaFoldDB" id="A0A9X2W6Q0"/>
<gene>
    <name evidence="2" type="ORF">MUA00_07235</name>
</gene>
<evidence type="ECO:0000313" key="2">
    <source>
        <dbReference type="EMBL" id="MCT4701596.1"/>
    </source>
</evidence>